<dbReference type="EMBL" id="JBBMFS010000002">
    <property type="protein sequence ID" value="MEQ2554136.1"/>
    <property type="molecule type" value="Genomic_DNA"/>
</dbReference>
<keyword evidence="10" id="KW-1185">Reference proteome</keyword>
<dbReference type="Gene3D" id="1.10.1740.10">
    <property type="match status" value="1"/>
</dbReference>
<dbReference type="Proteomes" id="UP001546774">
    <property type="component" value="Unassembled WGS sequence"/>
</dbReference>
<dbReference type="SUPFAM" id="SSF88946">
    <property type="entry name" value="Sigma2 domain of RNA polymerase sigma factors"/>
    <property type="match status" value="1"/>
</dbReference>
<keyword evidence="5 6" id="KW-0804">Transcription</keyword>
<dbReference type="Pfam" id="PF04542">
    <property type="entry name" value="Sigma70_r2"/>
    <property type="match status" value="1"/>
</dbReference>
<organism evidence="9 10">
    <name type="scientific">Lachnospira intestinalis</name>
    <dbReference type="NCBI Taxonomy" id="3133158"/>
    <lineage>
        <taxon>Bacteria</taxon>
        <taxon>Bacillati</taxon>
        <taxon>Bacillota</taxon>
        <taxon>Clostridia</taxon>
        <taxon>Lachnospirales</taxon>
        <taxon>Lachnospiraceae</taxon>
        <taxon>Lachnospira</taxon>
    </lineage>
</organism>
<evidence type="ECO:0000256" key="6">
    <source>
        <dbReference type="RuleBase" id="RU000716"/>
    </source>
</evidence>
<dbReference type="Gene3D" id="1.10.10.10">
    <property type="entry name" value="Winged helix-like DNA-binding domain superfamily/Winged helix DNA-binding domain"/>
    <property type="match status" value="1"/>
</dbReference>
<dbReference type="InterPro" id="IPR039425">
    <property type="entry name" value="RNA_pol_sigma-70-like"/>
</dbReference>
<dbReference type="CDD" id="cd06171">
    <property type="entry name" value="Sigma70_r4"/>
    <property type="match status" value="1"/>
</dbReference>
<dbReference type="InterPro" id="IPR000838">
    <property type="entry name" value="RNA_pol_sigma70_ECF_CS"/>
</dbReference>
<sequence length="161" mass="19490">MGETKERLEQIFRDYYQLIYRVAFSQVKNHADAEDITQEVFLKIIRHDMRYQSMEHERAWIVRVTINLCRDLLKSKWHKTSVSMEEVSEAQRGSCENFTEIQDDMMWAVLQLPEKYRNCLYLFYYEDYSIKEIAQSLEMPENTVKTNLKRGRQALKEFLEK</sequence>
<keyword evidence="4 6" id="KW-0238">DNA-binding</keyword>
<feature type="domain" description="RNA polymerase sigma factor 70 region 4 type 2" evidence="8">
    <location>
        <begin position="108"/>
        <end position="155"/>
    </location>
</feature>
<comment type="caution">
    <text evidence="9">The sequence shown here is derived from an EMBL/GenBank/DDBJ whole genome shotgun (WGS) entry which is preliminary data.</text>
</comment>
<dbReference type="SUPFAM" id="SSF88659">
    <property type="entry name" value="Sigma3 and sigma4 domains of RNA polymerase sigma factors"/>
    <property type="match status" value="1"/>
</dbReference>
<evidence type="ECO:0000256" key="4">
    <source>
        <dbReference type="ARBA" id="ARBA00023125"/>
    </source>
</evidence>
<evidence type="ECO:0000256" key="3">
    <source>
        <dbReference type="ARBA" id="ARBA00023082"/>
    </source>
</evidence>
<evidence type="ECO:0000256" key="2">
    <source>
        <dbReference type="ARBA" id="ARBA00023015"/>
    </source>
</evidence>
<dbReference type="InterPro" id="IPR013324">
    <property type="entry name" value="RNA_pol_sigma_r3/r4-like"/>
</dbReference>
<dbReference type="InterPro" id="IPR013325">
    <property type="entry name" value="RNA_pol_sigma_r2"/>
</dbReference>
<accession>A0ABV1H371</accession>
<feature type="domain" description="RNA polymerase sigma-70 region 2" evidence="7">
    <location>
        <begin position="11"/>
        <end position="77"/>
    </location>
</feature>
<gene>
    <name evidence="9" type="ORF">WMO37_03775</name>
</gene>
<dbReference type="PANTHER" id="PTHR43133">
    <property type="entry name" value="RNA POLYMERASE ECF-TYPE SIGMA FACTO"/>
    <property type="match status" value="1"/>
</dbReference>
<evidence type="ECO:0000313" key="9">
    <source>
        <dbReference type="EMBL" id="MEQ2554136.1"/>
    </source>
</evidence>
<evidence type="ECO:0000259" key="7">
    <source>
        <dbReference type="Pfam" id="PF04542"/>
    </source>
</evidence>
<dbReference type="PANTHER" id="PTHR43133:SF51">
    <property type="entry name" value="RNA POLYMERASE SIGMA FACTOR"/>
    <property type="match status" value="1"/>
</dbReference>
<dbReference type="PROSITE" id="PS01063">
    <property type="entry name" value="SIGMA70_ECF"/>
    <property type="match status" value="1"/>
</dbReference>
<keyword evidence="3 6" id="KW-0731">Sigma factor</keyword>
<dbReference type="InterPro" id="IPR007627">
    <property type="entry name" value="RNA_pol_sigma70_r2"/>
</dbReference>
<dbReference type="Pfam" id="PF08281">
    <property type="entry name" value="Sigma70_r4_2"/>
    <property type="match status" value="1"/>
</dbReference>
<evidence type="ECO:0000259" key="8">
    <source>
        <dbReference type="Pfam" id="PF08281"/>
    </source>
</evidence>
<evidence type="ECO:0000313" key="10">
    <source>
        <dbReference type="Proteomes" id="UP001546774"/>
    </source>
</evidence>
<name>A0ABV1H371_9FIRM</name>
<dbReference type="InterPro" id="IPR013249">
    <property type="entry name" value="RNA_pol_sigma70_r4_t2"/>
</dbReference>
<reference evidence="9" key="1">
    <citation type="submission" date="2024-03" db="EMBL/GenBank/DDBJ databases">
        <title>Human intestinal bacterial collection.</title>
        <authorList>
            <person name="Pauvert C."/>
            <person name="Hitch T.C.A."/>
            <person name="Clavel T."/>
        </authorList>
    </citation>
    <scope>NUCLEOTIDE SEQUENCE [LARGE SCALE GENOMIC DNA]</scope>
    <source>
        <strain evidence="9">CLA-AA-H89B</strain>
    </source>
</reference>
<proteinExistence type="inferred from homology"/>
<dbReference type="InterPro" id="IPR014284">
    <property type="entry name" value="RNA_pol_sigma-70_dom"/>
</dbReference>
<comment type="similarity">
    <text evidence="1 6">Belongs to the sigma-70 factor family. ECF subfamily.</text>
</comment>
<keyword evidence="2 6" id="KW-0805">Transcription regulation</keyword>
<evidence type="ECO:0000256" key="1">
    <source>
        <dbReference type="ARBA" id="ARBA00010641"/>
    </source>
</evidence>
<dbReference type="InterPro" id="IPR036388">
    <property type="entry name" value="WH-like_DNA-bd_sf"/>
</dbReference>
<evidence type="ECO:0000256" key="5">
    <source>
        <dbReference type="ARBA" id="ARBA00023163"/>
    </source>
</evidence>
<protein>
    <recommendedName>
        <fullName evidence="6">RNA polymerase sigma factor</fullName>
    </recommendedName>
</protein>
<dbReference type="NCBIfam" id="TIGR02937">
    <property type="entry name" value="sigma70-ECF"/>
    <property type="match status" value="1"/>
</dbReference>